<keyword evidence="2" id="KW-1185">Reference proteome</keyword>
<evidence type="ECO:0000313" key="2">
    <source>
        <dbReference type="Proteomes" id="UP001055072"/>
    </source>
</evidence>
<organism evidence="1 2">
    <name type="scientific">Irpex rosettiformis</name>
    <dbReference type="NCBI Taxonomy" id="378272"/>
    <lineage>
        <taxon>Eukaryota</taxon>
        <taxon>Fungi</taxon>
        <taxon>Dikarya</taxon>
        <taxon>Basidiomycota</taxon>
        <taxon>Agaricomycotina</taxon>
        <taxon>Agaricomycetes</taxon>
        <taxon>Polyporales</taxon>
        <taxon>Irpicaceae</taxon>
        <taxon>Irpex</taxon>
    </lineage>
</organism>
<comment type="caution">
    <text evidence="1">The sequence shown here is derived from an EMBL/GenBank/DDBJ whole genome shotgun (WGS) entry which is preliminary data.</text>
</comment>
<reference evidence="1" key="1">
    <citation type="journal article" date="2021" name="Environ. Microbiol.">
        <title>Gene family expansions and transcriptome signatures uncover fungal adaptations to wood decay.</title>
        <authorList>
            <person name="Hage H."/>
            <person name="Miyauchi S."/>
            <person name="Viragh M."/>
            <person name="Drula E."/>
            <person name="Min B."/>
            <person name="Chaduli D."/>
            <person name="Navarro D."/>
            <person name="Favel A."/>
            <person name="Norest M."/>
            <person name="Lesage-Meessen L."/>
            <person name="Balint B."/>
            <person name="Merenyi Z."/>
            <person name="de Eugenio L."/>
            <person name="Morin E."/>
            <person name="Martinez A.T."/>
            <person name="Baldrian P."/>
            <person name="Stursova M."/>
            <person name="Martinez M.J."/>
            <person name="Novotny C."/>
            <person name="Magnuson J.K."/>
            <person name="Spatafora J.W."/>
            <person name="Maurice S."/>
            <person name="Pangilinan J."/>
            <person name="Andreopoulos W."/>
            <person name="LaButti K."/>
            <person name="Hundley H."/>
            <person name="Na H."/>
            <person name="Kuo A."/>
            <person name="Barry K."/>
            <person name="Lipzen A."/>
            <person name="Henrissat B."/>
            <person name="Riley R."/>
            <person name="Ahrendt S."/>
            <person name="Nagy L.G."/>
            <person name="Grigoriev I.V."/>
            <person name="Martin F."/>
            <person name="Rosso M.N."/>
        </authorList>
    </citation>
    <scope>NUCLEOTIDE SEQUENCE</scope>
    <source>
        <strain evidence="1">CBS 384.51</strain>
    </source>
</reference>
<dbReference type="Proteomes" id="UP001055072">
    <property type="component" value="Unassembled WGS sequence"/>
</dbReference>
<proteinExistence type="predicted"/>
<name>A0ACB8TMD0_9APHY</name>
<accession>A0ACB8TMD0</accession>
<protein>
    <submittedName>
        <fullName evidence="1">Uncharacterized protein</fullName>
    </submittedName>
</protein>
<gene>
    <name evidence="1" type="ORF">BDY19DRAFT_747523</name>
</gene>
<dbReference type="EMBL" id="MU274986">
    <property type="protein sequence ID" value="KAI0083165.1"/>
    <property type="molecule type" value="Genomic_DNA"/>
</dbReference>
<evidence type="ECO:0000313" key="1">
    <source>
        <dbReference type="EMBL" id="KAI0083165.1"/>
    </source>
</evidence>
<sequence>MAYSSFAGHLRVCEPLPRPLFPASFCRPSSVAFHSMPLALQYTRQQVQDMDEEDRSSDLWEGRGLVASSPKSDSELEQGESLGPPQYTSSQTNASVVVGTMPLHAPAVNNATARGPQSYHYPIRTNPRPDSWSPASTRIPPELFDDILFYLFLDLDSNRVTVNKRLSRRVIMVCSLVCCHWANLCRKALFRNKHFTIRSSEEAQTLVKYATQGSPSLVPIHTLIESISVRQGYNMRHSFCDRVYMLKARFDVRLSLLTLAGPVPDGFPPCKLDTPHWSLPPSVSTPPSLLSYDEIHVEKVHLPSFRHA</sequence>